<comment type="caution">
    <text evidence="2">The sequence shown here is derived from an EMBL/GenBank/DDBJ whole genome shotgun (WGS) entry which is preliminary data.</text>
</comment>
<dbReference type="EMBL" id="SDMQ01000021">
    <property type="protein sequence ID" value="TBT82578.1"/>
    <property type="molecule type" value="Genomic_DNA"/>
</dbReference>
<dbReference type="Gene3D" id="3.90.550.10">
    <property type="entry name" value="Spore Coat Polysaccharide Biosynthesis Protein SpsA, Chain A"/>
    <property type="match status" value="1"/>
</dbReference>
<sequence length="284" mass="32056">MHGVSIIVTSFNRGAFVEEAVDSALAQTYGDTEVIIVDDGSTDPETHRVLKRLAARGLNVIVQPNAGVSAARNTGIRASRGEWILCLDDDDIIATTYAEKAVSRFQSDAEVRVVYSGGRFFGGNSRQWKLDPYSPGRIALGNCLPSASFFKRSDWGAVGGFDEGLPTFEDWDFWLRLSSLGGKFAKLEEELFFYRIGHDSITNSHIASAEGEMVAAECRKRIERKNREFLLSQFDYVYEACQRLDREVKEWRWTYGTIDVRWGASIRRILPVAKRVRKALLRRT</sequence>
<dbReference type="Proteomes" id="UP000292373">
    <property type="component" value="Unassembled WGS sequence"/>
</dbReference>
<dbReference type="SUPFAM" id="SSF53448">
    <property type="entry name" value="Nucleotide-diphospho-sugar transferases"/>
    <property type="match status" value="1"/>
</dbReference>
<dbReference type="InterPro" id="IPR001173">
    <property type="entry name" value="Glyco_trans_2-like"/>
</dbReference>
<dbReference type="PANTHER" id="PTHR43685">
    <property type="entry name" value="GLYCOSYLTRANSFERASE"/>
    <property type="match status" value="1"/>
</dbReference>
<dbReference type="GO" id="GO:0016740">
    <property type="term" value="F:transferase activity"/>
    <property type="evidence" value="ECO:0007669"/>
    <property type="project" value="UniProtKB-KW"/>
</dbReference>
<protein>
    <submittedName>
        <fullName evidence="2">Glycosyltransferase</fullName>
    </submittedName>
</protein>
<proteinExistence type="predicted"/>
<evidence type="ECO:0000259" key="1">
    <source>
        <dbReference type="Pfam" id="PF00535"/>
    </source>
</evidence>
<dbReference type="OrthoDB" id="3734556at2"/>
<dbReference type="AlphaFoldDB" id="A0A4Q9KAQ1"/>
<evidence type="ECO:0000313" key="2">
    <source>
        <dbReference type="EMBL" id="TBT82578.1"/>
    </source>
</evidence>
<dbReference type="Pfam" id="PF00535">
    <property type="entry name" value="Glycos_transf_2"/>
    <property type="match status" value="1"/>
</dbReference>
<dbReference type="RefSeq" id="WP_131170130.1">
    <property type="nucleotide sequence ID" value="NZ_SDMQ01000021.1"/>
</dbReference>
<feature type="domain" description="Glycosyltransferase 2-like" evidence="1">
    <location>
        <begin position="5"/>
        <end position="132"/>
    </location>
</feature>
<accession>A0A4Q9KAQ1</accession>
<keyword evidence="3" id="KW-1185">Reference proteome</keyword>
<dbReference type="GO" id="GO:0044010">
    <property type="term" value="P:single-species biofilm formation"/>
    <property type="evidence" value="ECO:0007669"/>
    <property type="project" value="TreeGrafter"/>
</dbReference>
<gene>
    <name evidence="2" type="ORF">ET989_14230</name>
</gene>
<evidence type="ECO:0000313" key="3">
    <source>
        <dbReference type="Proteomes" id="UP000292373"/>
    </source>
</evidence>
<dbReference type="InterPro" id="IPR050834">
    <property type="entry name" value="Glycosyltransf_2"/>
</dbReference>
<organism evidence="2 3">
    <name type="scientific">Propioniciclava sinopodophylli</name>
    <dbReference type="NCBI Taxonomy" id="1837344"/>
    <lineage>
        <taxon>Bacteria</taxon>
        <taxon>Bacillati</taxon>
        <taxon>Actinomycetota</taxon>
        <taxon>Actinomycetes</taxon>
        <taxon>Propionibacteriales</taxon>
        <taxon>Propionibacteriaceae</taxon>
        <taxon>Propioniciclava</taxon>
    </lineage>
</organism>
<keyword evidence="2" id="KW-0808">Transferase</keyword>
<dbReference type="PANTHER" id="PTHR43685:SF2">
    <property type="entry name" value="GLYCOSYLTRANSFERASE 2-LIKE DOMAIN-CONTAINING PROTEIN"/>
    <property type="match status" value="1"/>
</dbReference>
<dbReference type="InterPro" id="IPR029044">
    <property type="entry name" value="Nucleotide-diphossugar_trans"/>
</dbReference>
<name>A0A4Q9KAQ1_9ACTN</name>
<reference evidence="2 3" key="1">
    <citation type="submission" date="2019-01" db="EMBL/GenBank/DDBJ databases">
        <title>Lactibacter flavus gen. nov., sp. nov., a novel bacterium of the family Propionibacteriaceae isolated from raw milk and dairy products.</title>
        <authorList>
            <person name="Huptas C."/>
            <person name="Wenning M."/>
            <person name="Breitenwieser F."/>
            <person name="Doll E."/>
            <person name="Von Neubeck M."/>
            <person name="Busse H.-J."/>
            <person name="Scherer S."/>
        </authorList>
    </citation>
    <scope>NUCLEOTIDE SEQUENCE [LARGE SCALE GENOMIC DNA]</scope>
    <source>
        <strain evidence="2 3">KCTC 33808</strain>
    </source>
</reference>